<accession>A0A9Q1J8K9</accession>
<dbReference type="Pfam" id="PF21549">
    <property type="entry name" value="PRDM2_PR"/>
    <property type="match status" value="1"/>
</dbReference>
<dbReference type="Gene3D" id="2.170.270.10">
    <property type="entry name" value="SET domain"/>
    <property type="match status" value="1"/>
</dbReference>
<evidence type="ECO:0000259" key="2">
    <source>
        <dbReference type="PROSITE" id="PS50280"/>
    </source>
</evidence>
<evidence type="ECO:0000313" key="3">
    <source>
        <dbReference type="EMBL" id="KAJ8371238.1"/>
    </source>
</evidence>
<reference evidence="3" key="1">
    <citation type="journal article" date="2023" name="Science">
        <title>Genome structures resolve the early diversification of teleost fishes.</title>
        <authorList>
            <person name="Parey E."/>
            <person name="Louis A."/>
            <person name="Montfort J."/>
            <person name="Bouchez O."/>
            <person name="Roques C."/>
            <person name="Iampietro C."/>
            <person name="Lluch J."/>
            <person name="Castinel A."/>
            <person name="Donnadieu C."/>
            <person name="Desvignes T."/>
            <person name="Floi Bucao C."/>
            <person name="Jouanno E."/>
            <person name="Wen M."/>
            <person name="Mejri S."/>
            <person name="Dirks R."/>
            <person name="Jansen H."/>
            <person name="Henkel C."/>
            <person name="Chen W.J."/>
            <person name="Zahm M."/>
            <person name="Cabau C."/>
            <person name="Klopp C."/>
            <person name="Thompson A.W."/>
            <person name="Robinson-Rechavi M."/>
            <person name="Braasch I."/>
            <person name="Lecointre G."/>
            <person name="Bobe J."/>
            <person name="Postlethwait J.H."/>
            <person name="Berthelot C."/>
            <person name="Roest Crollius H."/>
            <person name="Guiguen Y."/>
        </authorList>
    </citation>
    <scope>NUCLEOTIDE SEQUENCE</scope>
    <source>
        <strain evidence="3">WJC10195</strain>
    </source>
</reference>
<dbReference type="Proteomes" id="UP001152622">
    <property type="component" value="Chromosome 3"/>
</dbReference>
<feature type="compositionally biased region" description="Polar residues" evidence="1">
    <location>
        <begin position="171"/>
        <end position="187"/>
    </location>
</feature>
<feature type="compositionally biased region" description="Low complexity" evidence="1">
    <location>
        <begin position="149"/>
        <end position="166"/>
    </location>
</feature>
<dbReference type="OrthoDB" id="6414306at2759"/>
<keyword evidence="4" id="KW-1185">Reference proteome</keyword>
<organism evidence="3 4">
    <name type="scientific">Synaphobranchus kaupii</name>
    <name type="common">Kaup's arrowtooth eel</name>
    <dbReference type="NCBI Taxonomy" id="118154"/>
    <lineage>
        <taxon>Eukaryota</taxon>
        <taxon>Metazoa</taxon>
        <taxon>Chordata</taxon>
        <taxon>Craniata</taxon>
        <taxon>Vertebrata</taxon>
        <taxon>Euteleostomi</taxon>
        <taxon>Actinopterygii</taxon>
        <taxon>Neopterygii</taxon>
        <taxon>Teleostei</taxon>
        <taxon>Anguilliformes</taxon>
        <taxon>Synaphobranchidae</taxon>
        <taxon>Synaphobranchus</taxon>
    </lineage>
</organism>
<dbReference type="InterPro" id="IPR046341">
    <property type="entry name" value="SET_dom_sf"/>
</dbReference>
<feature type="compositionally biased region" description="Basic residues" evidence="1">
    <location>
        <begin position="90"/>
        <end position="99"/>
    </location>
</feature>
<dbReference type="PROSITE" id="PS50280">
    <property type="entry name" value="SET"/>
    <property type="match status" value="1"/>
</dbReference>
<feature type="non-terminal residue" evidence="3">
    <location>
        <position position="1"/>
    </location>
</feature>
<dbReference type="InterPro" id="IPR001214">
    <property type="entry name" value="SET_dom"/>
</dbReference>
<feature type="compositionally biased region" description="Polar residues" evidence="1">
    <location>
        <begin position="126"/>
        <end position="137"/>
    </location>
</feature>
<comment type="caution">
    <text evidence="3">The sequence shown here is derived from an EMBL/GenBank/DDBJ whole genome shotgun (WGS) entry which is preliminary data.</text>
</comment>
<name>A0A9Q1J8K9_SYNKA</name>
<evidence type="ECO:0000313" key="4">
    <source>
        <dbReference type="Proteomes" id="UP001152622"/>
    </source>
</evidence>
<sequence>MWEVYFPAWGWMCVDATDPLKGNWLRYVNWARSTQEQNLFPLEINRAIYYKVLKPIGPGEELLVWYNGEDNPEIAAAIEEERTSSSIKKNSPRARRARRKLLERARQGGVKGPRDPKEPCGKGTVVTDTPLTETSVTVMWEPEDGAKGEQTSQSSAQSVQESAESQGPPEQENQPSMEVTEGCAQSY</sequence>
<protein>
    <recommendedName>
        <fullName evidence="2">SET domain-containing protein</fullName>
    </recommendedName>
</protein>
<feature type="domain" description="SET" evidence="2">
    <location>
        <begin position="1"/>
        <end position="67"/>
    </location>
</feature>
<proteinExistence type="predicted"/>
<gene>
    <name evidence="3" type="ORF">SKAU_G00112660</name>
</gene>
<feature type="region of interest" description="Disordered" evidence="1">
    <location>
        <begin position="80"/>
        <end position="187"/>
    </location>
</feature>
<dbReference type="AlphaFoldDB" id="A0A9Q1J8K9"/>
<evidence type="ECO:0000256" key="1">
    <source>
        <dbReference type="SAM" id="MobiDB-lite"/>
    </source>
</evidence>
<feature type="compositionally biased region" description="Basic and acidic residues" evidence="1">
    <location>
        <begin position="100"/>
        <end position="120"/>
    </location>
</feature>
<dbReference type="EMBL" id="JAINUF010000003">
    <property type="protein sequence ID" value="KAJ8371238.1"/>
    <property type="molecule type" value="Genomic_DNA"/>
</dbReference>